<reference evidence="2 3" key="1">
    <citation type="submission" date="2019-02" db="EMBL/GenBank/DDBJ databases">
        <title>Deep-cultivation of Planctomycetes and their phenomic and genomic characterization uncovers novel biology.</title>
        <authorList>
            <person name="Wiegand S."/>
            <person name="Jogler M."/>
            <person name="Boedeker C."/>
            <person name="Pinto D."/>
            <person name="Vollmers J."/>
            <person name="Rivas-Marin E."/>
            <person name="Kohn T."/>
            <person name="Peeters S.H."/>
            <person name="Heuer A."/>
            <person name="Rast P."/>
            <person name="Oberbeckmann S."/>
            <person name="Bunk B."/>
            <person name="Jeske O."/>
            <person name="Meyerdierks A."/>
            <person name="Storesund J.E."/>
            <person name="Kallscheuer N."/>
            <person name="Luecker S."/>
            <person name="Lage O.M."/>
            <person name="Pohl T."/>
            <person name="Merkel B.J."/>
            <person name="Hornburger P."/>
            <person name="Mueller R.-W."/>
            <person name="Bruemmer F."/>
            <person name="Labrenz M."/>
            <person name="Spormann A.M."/>
            <person name="Op den Camp H."/>
            <person name="Overmann J."/>
            <person name="Amann R."/>
            <person name="Jetten M.S.M."/>
            <person name="Mascher T."/>
            <person name="Medema M.H."/>
            <person name="Devos D.P."/>
            <person name="Kaster A.-K."/>
            <person name="Ovreas L."/>
            <person name="Rohde M."/>
            <person name="Galperin M.Y."/>
            <person name="Jogler C."/>
        </authorList>
    </citation>
    <scope>NUCLEOTIDE SEQUENCE [LARGE SCALE GENOMIC DNA]</scope>
    <source>
        <strain evidence="2 3">ElP</strain>
        <plasmid evidence="3">pelp_3</plasmid>
    </source>
</reference>
<proteinExistence type="predicted"/>
<keyword evidence="2" id="KW-0614">Plasmid</keyword>
<feature type="domain" description="Putative restriction endonuclease" evidence="1">
    <location>
        <begin position="39"/>
        <end position="197"/>
    </location>
</feature>
<dbReference type="Proteomes" id="UP000317835">
    <property type="component" value="Plasmid pElP_3"/>
</dbReference>
<keyword evidence="3" id="KW-1185">Reference proteome</keyword>
<evidence type="ECO:0000313" key="2">
    <source>
        <dbReference type="EMBL" id="QDV39574.1"/>
    </source>
</evidence>
<dbReference type="PANTHER" id="PTHR47152">
    <property type="entry name" value="SLR2084 PROTEIN-RELATED"/>
    <property type="match status" value="1"/>
</dbReference>
<dbReference type="InterPro" id="IPR008538">
    <property type="entry name" value="Uma2"/>
</dbReference>
<organism evidence="2 3">
    <name type="scientific">Tautonia plasticadhaerens</name>
    <dbReference type="NCBI Taxonomy" id="2527974"/>
    <lineage>
        <taxon>Bacteria</taxon>
        <taxon>Pseudomonadati</taxon>
        <taxon>Planctomycetota</taxon>
        <taxon>Planctomycetia</taxon>
        <taxon>Isosphaerales</taxon>
        <taxon>Isosphaeraceae</taxon>
        <taxon>Tautonia</taxon>
    </lineage>
</organism>
<name>A0A518HFE9_9BACT</name>
<evidence type="ECO:0000259" key="1">
    <source>
        <dbReference type="Pfam" id="PF05685"/>
    </source>
</evidence>
<evidence type="ECO:0000313" key="3">
    <source>
        <dbReference type="Proteomes" id="UP000317835"/>
    </source>
</evidence>
<dbReference type="Pfam" id="PF05685">
    <property type="entry name" value="Uma2"/>
    <property type="match status" value="1"/>
</dbReference>
<dbReference type="OrthoDB" id="275506at2"/>
<sequence length="227" mass="24907">MSTSVSRSRTSPPPAVGAEDRILLRGVDRAFYDHLVAVRGENPNPRIAWFGEDLELMSPSIRHEDLAELLGLLVRIALTALGVEHRGLGRVTMTRPGRPPSKEADACFYIANLAHSPARSARELDLAASPPPDLAIEVEISRPGVPVEAIYAGLGVLELWRCDGQRLRILRLGPNGRYAEQEHSGAVPRVRADDVIPLIARAEELGDLAWTANIERWAREDLAQRPA</sequence>
<geneLocation type="plasmid" evidence="3">
    <name>pelp_3</name>
</geneLocation>
<gene>
    <name evidence="2" type="ORF">ElP_75450</name>
</gene>
<dbReference type="KEGG" id="tpla:ElP_75450"/>
<dbReference type="AlphaFoldDB" id="A0A518HFE9"/>
<dbReference type="RefSeq" id="WP_145279759.1">
    <property type="nucleotide sequence ID" value="NZ_CP036429.1"/>
</dbReference>
<dbReference type="PANTHER" id="PTHR47152:SF2">
    <property type="entry name" value="SLR2084 PROTEIN"/>
    <property type="match status" value="1"/>
</dbReference>
<dbReference type="EMBL" id="CP036429">
    <property type="protein sequence ID" value="QDV39574.1"/>
    <property type="molecule type" value="Genomic_DNA"/>
</dbReference>
<accession>A0A518HFE9</accession>
<protein>
    <recommendedName>
        <fullName evidence="1">Putative restriction endonuclease domain-containing protein</fullName>
    </recommendedName>
</protein>